<evidence type="ECO:0000256" key="2">
    <source>
        <dbReference type="ARBA" id="ARBA00004833"/>
    </source>
</evidence>
<feature type="domain" description="Glycoside hydrolase family 31 N-terminal" evidence="13">
    <location>
        <begin position="165"/>
        <end position="331"/>
    </location>
</feature>
<evidence type="ECO:0000259" key="13">
    <source>
        <dbReference type="Pfam" id="PF13802"/>
    </source>
</evidence>
<comment type="subcellular location">
    <subcellularLocation>
        <location evidence="1">Endoplasmic reticulum</location>
    </subcellularLocation>
</comment>
<dbReference type="Gene3D" id="3.20.20.80">
    <property type="entry name" value="Glycosidases"/>
    <property type="match status" value="1"/>
</dbReference>
<dbReference type="InterPro" id="IPR011013">
    <property type="entry name" value="Gal_mutarotase_sf_dom"/>
</dbReference>
<dbReference type="SUPFAM" id="SSF51445">
    <property type="entry name" value="(Trans)glycosidases"/>
    <property type="match status" value="1"/>
</dbReference>
<evidence type="ECO:0000313" key="15">
    <source>
        <dbReference type="EMBL" id="CAE8723583.1"/>
    </source>
</evidence>
<feature type="signal peptide" evidence="11">
    <location>
        <begin position="1"/>
        <end position="32"/>
    </location>
</feature>
<feature type="domain" description="Glycosyl hydrolase family 31 C-terminal" evidence="14">
    <location>
        <begin position="723"/>
        <end position="775"/>
    </location>
</feature>
<keyword evidence="5" id="KW-0378">Hydrolase</keyword>
<dbReference type="PANTHER" id="PTHR22762">
    <property type="entry name" value="ALPHA-GLUCOSIDASE"/>
    <property type="match status" value="1"/>
</dbReference>
<keyword evidence="4 11" id="KW-0732">Signal</keyword>
<dbReference type="Proteomes" id="UP000626109">
    <property type="component" value="Unassembled WGS sequence"/>
</dbReference>
<evidence type="ECO:0000256" key="1">
    <source>
        <dbReference type="ARBA" id="ARBA00004240"/>
    </source>
</evidence>
<dbReference type="Gene3D" id="1.25.40.10">
    <property type="entry name" value="Tetratricopeptide repeat domain"/>
    <property type="match status" value="1"/>
</dbReference>
<feature type="compositionally biased region" description="Basic and acidic residues" evidence="10">
    <location>
        <begin position="1078"/>
        <end position="1088"/>
    </location>
</feature>
<feature type="region of interest" description="Disordered" evidence="10">
    <location>
        <begin position="1440"/>
        <end position="1464"/>
    </location>
</feature>
<dbReference type="SUPFAM" id="SSF48452">
    <property type="entry name" value="TPR-like"/>
    <property type="match status" value="1"/>
</dbReference>
<feature type="region of interest" description="Disordered" evidence="10">
    <location>
        <begin position="2020"/>
        <end position="2048"/>
    </location>
</feature>
<evidence type="ECO:0000313" key="16">
    <source>
        <dbReference type="Proteomes" id="UP000626109"/>
    </source>
</evidence>
<dbReference type="InterPro" id="IPR013780">
    <property type="entry name" value="Glyco_hydro_b"/>
</dbReference>
<reference evidence="15" key="1">
    <citation type="submission" date="2021-02" db="EMBL/GenBank/DDBJ databases">
        <authorList>
            <person name="Dougan E. K."/>
            <person name="Rhodes N."/>
            <person name="Thang M."/>
            <person name="Chan C."/>
        </authorList>
    </citation>
    <scope>NUCLEOTIDE SEQUENCE</scope>
</reference>
<dbReference type="GO" id="GO:0090599">
    <property type="term" value="F:alpha-glucosidase activity"/>
    <property type="evidence" value="ECO:0007669"/>
    <property type="project" value="TreeGrafter"/>
</dbReference>
<feature type="chain" id="PRO_5032644597" description="Glucosidase II subunit alpha" evidence="11">
    <location>
        <begin position="33"/>
        <end position="2912"/>
    </location>
</feature>
<dbReference type="PANTHER" id="PTHR22762:SF54">
    <property type="entry name" value="BCDNA.GH04962"/>
    <property type="match status" value="1"/>
</dbReference>
<comment type="similarity">
    <text evidence="3">Belongs to the glycosyl hydrolase 31 family.</text>
</comment>
<keyword evidence="8" id="KW-0326">Glycosidase</keyword>
<dbReference type="Pfam" id="PF13802">
    <property type="entry name" value="Gal_mutarotas_2"/>
    <property type="match status" value="1"/>
</dbReference>
<evidence type="ECO:0000256" key="11">
    <source>
        <dbReference type="SAM" id="SignalP"/>
    </source>
</evidence>
<evidence type="ECO:0000256" key="6">
    <source>
        <dbReference type="ARBA" id="ARBA00022824"/>
    </source>
</evidence>
<keyword evidence="7" id="KW-0325">Glycoprotein</keyword>
<dbReference type="CDD" id="cd06603">
    <property type="entry name" value="GH31_GANC_GANAB_alpha"/>
    <property type="match status" value="1"/>
</dbReference>
<dbReference type="GO" id="GO:0005783">
    <property type="term" value="C:endoplasmic reticulum"/>
    <property type="evidence" value="ECO:0007669"/>
    <property type="project" value="UniProtKB-SubCell"/>
</dbReference>
<dbReference type="Gene3D" id="2.60.40.1760">
    <property type="entry name" value="glycosyl hydrolase (family 31)"/>
    <property type="match status" value="1"/>
</dbReference>
<dbReference type="EMBL" id="CAJNNW010034691">
    <property type="protein sequence ID" value="CAE8723583.1"/>
    <property type="molecule type" value="Genomic_DNA"/>
</dbReference>
<evidence type="ECO:0000256" key="10">
    <source>
        <dbReference type="SAM" id="MobiDB-lite"/>
    </source>
</evidence>
<gene>
    <name evidence="15" type="ORF">PGLA2088_LOCUS43237</name>
</gene>
<name>A0A813L8M2_POLGL</name>
<evidence type="ECO:0000259" key="14">
    <source>
        <dbReference type="Pfam" id="PF21365"/>
    </source>
</evidence>
<dbReference type="InterPro" id="IPR000322">
    <property type="entry name" value="Glyco_hydro_31_TIM"/>
</dbReference>
<dbReference type="InterPro" id="IPR011990">
    <property type="entry name" value="TPR-like_helical_dom_sf"/>
</dbReference>
<proteinExistence type="inferred from homology"/>
<evidence type="ECO:0000256" key="7">
    <source>
        <dbReference type="ARBA" id="ARBA00023180"/>
    </source>
</evidence>
<keyword evidence="6" id="KW-0256">Endoplasmic reticulum</keyword>
<feature type="region of interest" description="Disordered" evidence="10">
    <location>
        <begin position="825"/>
        <end position="845"/>
    </location>
</feature>
<evidence type="ECO:0000259" key="12">
    <source>
        <dbReference type="Pfam" id="PF01055"/>
    </source>
</evidence>
<dbReference type="Gene3D" id="2.60.40.1180">
    <property type="entry name" value="Golgi alpha-mannosidase II"/>
    <property type="match status" value="1"/>
</dbReference>
<dbReference type="InterPro" id="IPR017853">
    <property type="entry name" value="GH"/>
</dbReference>
<dbReference type="GO" id="GO:0030246">
    <property type="term" value="F:carbohydrate binding"/>
    <property type="evidence" value="ECO:0007669"/>
    <property type="project" value="InterPro"/>
</dbReference>
<dbReference type="GO" id="GO:0005975">
    <property type="term" value="P:carbohydrate metabolic process"/>
    <property type="evidence" value="ECO:0007669"/>
    <property type="project" value="InterPro"/>
</dbReference>
<feature type="region of interest" description="Disordered" evidence="10">
    <location>
        <begin position="982"/>
        <end position="1001"/>
    </location>
</feature>
<dbReference type="SUPFAM" id="SSF74650">
    <property type="entry name" value="Galactose mutarotase-like"/>
    <property type="match status" value="1"/>
</dbReference>
<dbReference type="Pfam" id="PF01055">
    <property type="entry name" value="Glyco_hydro_31_2nd"/>
    <property type="match status" value="1"/>
</dbReference>
<feature type="region of interest" description="Disordered" evidence="10">
    <location>
        <begin position="1071"/>
        <end position="1099"/>
    </location>
</feature>
<comment type="pathway">
    <text evidence="2">Glycan metabolism; N-glycan metabolism.</text>
</comment>
<evidence type="ECO:0000256" key="4">
    <source>
        <dbReference type="ARBA" id="ARBA00022729"/>
    </source>
</evidence>
<evidence type="ECO:0000256" key="8">
    <source>
        <dbReference type="ARBA" id="ARBA00023295"/>
    </source>
</evidence>
<dbReference type="GO" id="GO:0006491">
    <property type="term" value="P:N-glycan processing"/>
    <property type="evidence" value="ECO:0007669"/>
    <property type="project" value="TreeGrafter"/>
</dbReference>
<comment type="caution">
    <text evidence="15">The sequence shown here is derived from an EMBL/GenBank/DDBJ whole genome shotgun (WGS) entry which is preliminary data.</text>
</comment>
<organism evidence="15 16">
    <name type="scientific">Polarella glacialis</name>
    <name type="common">Dinoflagellate</name>
    <dbReference type="NCBI Taxonomy" id="89957"/>
    <lineage>
        <taxon>Eukaryota</taxon>
        <taxon>Sar</taxon>
        <taxon>Alveolata</taxon>
        <taxon>Dinophyceae</taxon>
        <taxon>Suessiales</taxon>
        <taxon>Suessiaceae</taxon>
        <taxon>Polarella</taxon>
    </lineage>
</organism>
<evidence type="ECO:0000256" key="3">
    <source>
        <dbReference type="ARBA" id="ARBA00007806"/>
    </source>
</evidence>
<dbReference type="InterPro" id="IPR048395">
    <property type="entry name" value="Glyco_hydro_31_C"/>
</dbReference>
<dbReference type="Pfam" id="PF21365">
    <property type="entry name" value="Glyco_hydro_31_3rd"/>
    <property type="match status" value="1"/>
</dbReference>
<protein>
    <recommendedName>
        <fullName evidence="9">Glucosidase II subunit alpha</fullName>
    </recommendedName>
</protein>
<evidence type="ECO:0000256" key="9">
    <source>
        <dbReference type="ARBA" id="ARBA00042895"/>
    </source>
</evidence>
<sequence length="2912" mass="320574">MVAGPVFRVGGALLQGSLAVLLLAAIQRPADAVDRSKFRTCAQGSFCKRFKSYAQQIQSSGEYVHFVDPASITHTGNEVQALLGHKGIDGSQEPVQPLLLELRFFKEDSAEGNCGVLRATVSEQPKAGMPTRFRVREGDVAMIPGAGLLPDVVTVLPADAAGSAISSSSAGNCSATLRYEPFELDISAGGRVLQSLNARHFLNFEQYRNRDAEPRTALVDATDVDAENLWEESFGEHRDSKPRGPSAVGIDASFRSAPVLVGLAEHATRLHLADPQFDEPYRLFNLDVFEYEVDVPMALYGNIPMVTAVHQWPDGGATSSGFLVVNPSEGFVKVDGPGESEKDSQTWWLFESGVLDIFSFAGPTPQAVLRQYHAVTGWPRMPPLAVLGKHQSRWNYITPEDVAEVDRGFDEHEIPYDFIWLDLEHTHEKRYFTWDPKHFPQEAVDGMLDNLNRSHRKLVTIIDPHLFAGDPNYTVAVRFREKQLMVKKPTGSADFEGFCWPGASNYPDFCDPAARLEWAKLFDFANYPGRPAELYTWNDMNEPSVFDGPEISMPRDNLHKCHTGSFGVEHREVHNLYGFYVHEASVQGHLLRAPGARPFVLTRSFFVGSHRHGAAWTGDNMAEWTHLERSVPMLVSLALCGMSLVGADVAGFMGDPDPELFLRWHQLGIWYPFYRAHAHLTTKRREPWLFGESITAKVRQAVTTRYQLLPMWYTLVAEWALLGLPMVRPIWYHDLGDSEAYRHADSHFLVGEALLVRSPAQGVKTLEVYLPGGDGFLPAAVGCGVDRTQLREDYEAALKALAEQRFEEAASQLTLLLASLPATTRPRPALTGERNPSQSTAGEDRDETWLRRFSGLCLRNLSDAQRSLGLPVAALKSLKRALSANGGDSDSDKDGALWRAAAECALESADWLMARVSFEQCLLLWPEDPLLLRGLAKALLQLGDLPACQRVLEVLRAARPESFGPGGKEAWLLRRLETRFEAPSQGQKRGPPSELDGWEGEEKMGKDYEALCLSRRKRLRLSAQPPEEEAVELGLTGFSVIELLQVAKAAAARALAPSQVVVVVPCPQHQQVSNQEPADDRQGSDADPKASLQGGALPHAEATPSETACLLSDAFLQALKPFLVDPWPTGESPVRWLLKSLPIDRATSAKAGPCPQASAREAEAVKSFLGIDESGKSVGSQGLQFREWLLRVVSFSAEQWPELMKGSANMVQVTQLQVELLCTVAHYVRPGQNAEAMASASSSSWASTQFLTWASRPRQESELRLESPRLAMRNIICAHGLHLAEACTDPKAHSRSLDQHGRDLLKAWLLWHPFLGLEGTGDGNFDVAAVRQWLLAAVRPEEWWKESAVNENALIGAFAASDPKTLVEAIRFLWAAAALTGPLAGASRTSLEQHELALRRCRALAVAQRASPGTQIETSWGEKVTPSVIDERLKTVQKERAAPLECNPATAEDGSEATAAEAKDGQDIEELAGQVIAGKLRLPRSLSVGMTTELVEKFYSLARQAEHDSFRLAEDNRQDLAQEAKVNLVFEAVSKLLCQMAWGFAEQDSKVLTDEDTSAVMSKYINPIFLILSAATKLLDLLEAPSRLRGESADRALGGKTKPVFLGIQASGCQGVGLFLTSACEHVALSCLLLGTELGKAACGGGPSCEWMPIAHAALSLGTKALGTVLWGSAGSGVVTRGSLLLMPRDVGGLGSALSARELWSKFPRFLTAGHECTMFMTEYMKMILTTPTWDPKNLYSASSHLFGKNHVKDFALRLNCWEETKLSYPHILLGLALRADCGVLARWRAACASWLYHSTSIQNRGATTCRRALDGRDGEAPPKGLLLEVGEELLQEEEITHCQLLARGLTCIWPRAWIDLRPPARMARIGLCLGRMLSEPSVYHWSCGAGLELEAQRLFQVERISDIKAKSPHVLALALAVHQCLARVVPDSQDAILQSLLPYLEVQNFRGPEVEPEQTVELVDLDDSRASKVSVVLDVSEQKHMEALFHPALIGIDFLAVIEGTAAAATTAAAGQEDVAAGASEANDSEAARQSSSTSPKSVQRHMDLTPYTDILRRLREISAGSLAQMSGRIPAELLASCTDRDGEARRSALGLVAKRVEQALQRQDWPAGLQVRLRGKTPDFAEEVPLVDCKDLERLDMKTGLDLWNHIAAVPAIPEPLRPLDGVFAELARSRITGLDPLEANLIEIILFAVKDVAICPSREESWTCAAVAFKHLYFVTDDANCREGNLRNKLQDQHLWAWTKLPCTSTPTAALRWMYGQARMLNSMLRSKHEHDLMTELATLANSICGSEQIDGSVHLSSQKQAGFERCRQLAKQWFERQLDRISLFRCLRRSLQDSDASSKAQLLTQRILFIARQLLWFMVHCSDLGSHGVFQTSQDVIARFGEAWPRPSFWSAWRYFEARHKLHLFELMPKGVAPPWYVWQAPYQVARAQWQLLSASPTPGSSITDKNDAEDILGLLTNASILESWAQKKLDEMGKLNRPPLIECSWKLHSVRLKLIHRLPADGWKIAATLRGDGGDEPLSTREAVCKDCVDTLAKLSFSAERRYKGKTALALACFYEAEGDNPHAVHQVSRIFSWPMNGASSIKLGGPARIPCTAVGNGLDPLMDQERRLRKIDSLRARGLLLSLRVFRRAVQQMLPDPAAAASSSSSRPPLLNVRVKTEPGVDARLEVGHESRIAAMTADDADEVAQVLQSLDSELSQTFQVLEMSSEILVGFARFREPSPGDEAWYGAFDAAIIRNVRMGFDALLQAGKGFEEPYWSWKLLCTFRSCCIGLQLGRPAVAPEDQQHLLQCYATAALQLQSYARRKAACFRGEAVSPASSVPGLVGKPWDAGEVFFIAVTRMMPYSQGLWGNSTEHTADGSLKRQILIASAQRSDVDKPGAAMEVDAATISLDESDDEPLLRLA</sequence>
<evidence type="ECO:0000256" key="5">
    <source>
        <dbReference type="ARBA" id="ARBA00022801"/>
    </source>
</evidence>
<dbReference type="InterPro" id="IPR025887">
    <property type="entry name" value="Glyco_hydro_31_N_dom"/>
</dbReference>
<feature type="domain" description="Glycoside hydrolase family 31 TIM barrel" evidence="12">
    <location>
        <begin position="379"/>
        <end position="715"/>
    </location>
</feature>
<dbReference type="CDD" id="cd14752">
    <property type="entry name" value="GH31_N"/>
    <property type="match status" value="1"/>
</dbReference>
<accession>A0A813L8M2</accession>
<feature type="compositionally biased region" description="Polar residues" evidence="10">
    <location>
        <begin position="2033"/>
        <end position="2043"/>
    </location>
</feature>